<reference evidence="1" key="1">
    <citation type="journal article" date="2016" name="Proc. Natl. Acad. Sci. U.S.A.">
        <title>Lipid metabolic changes in an early divergent fungus govern the establishment of a mutualistic symbiosis with endobacteria.</title>
        <authorList>
            <person name="Lastovetsky O.A."/>
            <person name="Gaspar M.L."/>
            <person name="Mondo S.J."/>
            <person name="LaButti K.M."/>
            <person name="Sandor L."/>
            <person name="Grigoriev I.V."/>
            <person name="Henry S.A."/>
            <person name="Pawlowska T.E."/>
        </authorList>
    </citation>
    <scope>NUCLEOTIDE SEQUENCE [LARGE SCALE GENOMIC DNA]</scope>
    <source>
        <strain evidence="1">ATCC 52814</strain>
    </source>
</reference>
<accession>A0A1X0RFF8</accession>
<dbReference type="Proteomes" id="UP000242414">
    <property type="component" value="Unassembled WGS sequence"/>
</dbReference>
<dbReference type="AlphaFoldDB" id="A0A1X0RFF8"/>
<sequence length="67" mass="7317">MQSNWGKSLGYGEAKIAELTDDKLMLAWDLCRLGHFSKETINISSIKSSIPFQVKGSLSCLIATAVI</sequence>
<protein>
    <submittedName>
        <fullName evidence="1">Uncharacterized protein</fullName>
    </submittedName>
</protein>
<organism evidence="1">
    <name type="scientific">Rhizopus microsporus var. microsporus</name>
    <dbReference type="NCBI Taxonomy" id="86635"/>
    <lineage>
        <taxon>Eukaryota</taxon>
        <taxon>Fungi</taxon>
        <taxon>Fungi incertae sedis</taxon>
        <taxon>Mucoromycota</taxon>
        <taxon>Mucoromycotina</taxon>
        <taxon>Mucoromycetes</taxon>
        <taxon>Mucorales</taxon>
        <taxon>Mucorineae</taxon>
        <taxon>Rhizopodaceae</taxon>
        <taxon>Rhizopus</taxon>
    </lineage>
</organism>
<gene>
    <name evidence="1" type="ORF">BCV72DRAFT_199056</name>
</gene>
<dbReference type="VEuPathDB" id="FungiDB:BCV72DRAFT_199056"/>
<name>A0A1X0RFF8_RHIZD</name>
<dbReference type="OrthoDB" id="2274162at2759"/>
<evidence type="ECO:0000313" key="1">
    <source>
        <dbReference type="EMBL" id="ORE10757.1"/>
    </source>
</evidence>
<proteinExistence type="predicted"/>
<dbReference type="EMBL" id="KV921862">
    <property type="protein sequence ID" value="ORE10757.1"/>
    <property type="molecule type" value="Genomic_DNA"/>
</dbReference>